<dbReference type="InterPro" id="IPR029063">
    <property type="entry name" value="SAM-dependent_MTases_sf"/>
</dbReference>
<dbReference type="Gene3D" id="3.40.50.150">
    <property type="entry name" value="Vaccinia Virus protein VP39"/>
    <property type="match status" value="1"/>
</dbReference>
<dbReference type="EMBL" id="QPJY01000001">
    <property type="protein sequence ID" value="RCX33202.1"/>
    <property type="molecule type" value="Genomic_DNA"/>
</dbReference>
<name>A0A369CGK3_9GAMM</name>
<comment type="function">
    <text evidence="1">Specifically methylates the adenine in position 2030 of 23S rRNA.</text>
</comment>
<dbReference type="EC" id="2.1.1.266" evidence="1"/>
<keyword evidence="1" id="KW-0949">S-adenosyl-L-methionine</keyword>
<feature type="binding site" evidence="1">
    <location>
        <position position="118"/>
    </location>
    <ligand>
        <name>S-adenosyl-L-methionine</name>
        <dbReference type="ChEBI" id="CHEBI:59789"/>
    </ligand>
</feature>
<keyword evidence="1" id="KW-0698">rRNA processing</keyword>
<comment type="similarity">
    <text evidence="1">Belongs to the RlmJ family.</text>
</comment>
<feature type="active site" description="Proton acceptor" evidence="1">
    <location>
        <position position="164"/>
    </location>
</feature>
<dbReference type="PANTHER" id="PTHR37426">
    <property type="entry name" value="RIBOSOMAL RNA LARGE SUBUNIT METHYLTRANSFERASE J"/>
    <property type="match status" value="1"/>
</dbReference>
<dbReference type="PANTHER" id="PTHR37426:SF1">
    <property type="entry name" value="RIBOSOMAL RNA LARGE SUBUNIT METHYLTRANSFERASE J"/>
    <property type="match status" value="1"/>
</dbReference>
<keyword evidence="1 2" id="KW-0489">Methyltransferase</keyword>
<dbReference type="Pfam" id="PF04378">
    <property type="entry name" value="RsmJ"/>
    <property type="match status" value="1"/>
</dbReference>
<dbReference type="GO" id="GO:0003723">
    <property type="term" value="F:RNA binding"/>
    <property type="evidence" value="ECO:0007669"/>
    <property type="project" value="UniProtKB-UniRule"/>
</dbReference>
<protein>
    <recommendedName>
        <fullName evidence="1">Ribosomal RNA large subunit methyltransferase J</fullName>
        <ecNumber evidence="1">2.1.1.266</ecNumber>
    </recommendedName>
    <alternativeName>
        <fullName evidence="1">23S rRNA (adenine(2030)-N6)-methyltransferase</fullName>
    </alternativeName>
    <alternativeName>
        <fullName evidence="1">23S rRNA m6A2030 methyltransferase</fullName>
    </alternativeName>
</protein>
<dbReference type="HAMAP" id="MF_00934">
    <property type="entry name" value="23SrRNA_methyltr_J"/>
    <property type="match status" value="1"/>
</dbReference>
<dbReference type="InterPro" id="IPR007473">
    <property type="entry name" value="RlmJ"/>
</dbReference>
<feature type="binding site" evidence="1">
    <location>
        <begin position="143"/>
        <end position="144"/>
    </location>
    <ligand>
        <name>S-adenosyl-L-methionine</name>
        <dbReference type="ChEBI" id="CHEBI:59789"/>
    </ligand>
</feature>
<feature type="binding site" evidence="1">
    <location>
        <position position="19"/>
    </location>
    <ligand>
        <name>S-adenosyl-L-methionine</name>
        <dbReference type="ChEBI" id="CHEBI:59789"/>
    </ligand>
</feature>
<evidence type="ECO:0000256" key="1">
    <source>
        <dbReference type="HAMAP-Rule" id="MF_00934"/>
    </source>
</evidence>
<sequence>MLSYRHAFHAGNHADVLKHAVLALLLEALRSKQAPFRYLETHAGAGVYDLDSPEARRNAEHEQGIGRIRAQAGSPPALAGYLAALDAVSGPGGRARYPGSPRVARHLLRPDDRMVLCELHPADHALLRAEFAGDRQVAVHRTDGYQGLKAFLPPPERRGLVLIDPPYEVKDEYRQVVAALGAAHRRWPTGIYALWYPVLDTTTHARLLQDLVQSGLRRVLLAELRVRPEDGPRGMKGSGMVIINPPWRLDRTLEALLPWLWDVLDPEHRGGWRMEWLVPE</sequence>
<feature type="binding site" evidence="1">
    <location>
        <position position="100"/>
    </location>
    <ligand>
        <name>S-adenosyl-L-methionine</name>
        <dbReference type="ChEBI" id="CHEBI:59789"/>
    </ligand>
</feature>
<dbReference type="GO" id="GO:0005829">
    <property type="term" value="C:cytosol"/>
    <property type="evidence" value="ECO:0007669"/>
    <property type="project" value="TreeGrafter"/>
</dbReference>
<comment type="subunit">
    <text evidence="1">Monomer.</text>
</comment>
<evidence type="ECO:0000313" key="3">
    <source>
        <dbReference type="Proteomes" id="UP000252707"/>
    </source>
</evidence>
<organism evidence="2 3">
    <name type="scientific">Thioalbus denitrificans</name>
    <dbReference type="NCBI Taxonomy" id="547122"/>
    <lineage>
        <taxon>Bacteria</taxon>
        <taxon>Pseudomonadati</taxon>
        <taxon>Pseudomonadota</taxon>
        <taxon>Gammaproteobacteria</taxon>
        <taxon>Chromatiales</taxon>
        <taxon>Ectothiorhodospiraceae</taxon>
        <taxon>Thioalbus</taxon>
    </lineage>
</organism>
<dbReference type="AlphaFoldDB" id="A0A369CGK3"/>
<dbReference type="OrthoDB" id="9791274at2"/>
<feature type="binding site" evidence="1">
    <location>
        <position position="164"/>
    </location>
    <ligand>
        <name>S-adenosyl-L-methionine</name>
        <dbReference type="ChEBI" id="CHEBI:59789"/>
    </ligand>
</feature>
<dbReference type="GO" id="GO:0036307">
    <property type="term" value="F:23S rRNA (adenine(2030)-N(6))-methyltransferase activity"/>
    <property type="evidence" value="ECO:0007669"/>
    <property type="project" value="UniProtKB-UniRule"/>
</dbReference>
<gene>
    <name evidence="1" type="primary">rlmJ</name>
    <name evidence="2" type="ORF">DFQ59_101501</name>
</gene>
<dbReference type="GO" id="GO:0070475">
    <property type="term" value="P:rRNA base methylation"/>
    <property type="evidence" value="ECO:0007669"/>
    <property type="project" value="UniProtKB-UniRule"/>
</dbReference>
<comment type="caution">
    <text evidence="2">The sequence shown here is derived from an EMBL/GenBank/DDBJ whole genome shotgun (WGS) entry which is preliminary data.</text>
</comment>
<keyword evidence="1" id="KW-0694">RNA-binding</keyword>
<dbReference type="Proteomes" id="UP000252707">
    <property type="component" value="Unassembled WGS sequence"/>
</dbReference>
<evidence type="ECO:0000313" key="2">
    <source>
        <dbReference type="EMBL" id="RCX33202.1"/>
    </source>
</evidence>
<reference evidence="2 3" key="1">
    <citation type="submission" date="2018-07" db="EMBL/GenBank/DDBJ databases">
        <title>Genomic Encyclopedia of Type Strains, Phase IV (KMG-IV): sequencing the most valuable type-strain genomes for metagenomic binning, comparative biology and taxonomic classification.</title>
        <authorList>
            <person name="Goeker M."/>
        </authorList>
    </citation>
    <scope>NUCLEOTIDE SEQUENCE [LARGE SCALE GENOMIC DNA]</scope>
    <source>
        <strain evidence="2 3">DSM 26407</strain>
    </source>
</reference>
<keyword evidence="3" id="KW-1185">Reference proteome</keyword>
<feature type="site" description="Interaction with substrate rRNA" evidence="1">
    <location>
        <position position="4"/>
    </location>
</feature>
<keyword evidence="1 2" id="KW-0808">Transferase</keyword>
<comment type="catalytic activity">
    <reaction evidence="1">
        <text>adenosine(2030) in 23S rRNA + S-adenosyl-L-methionine = N(6)-methyladenosine(2030) in 23S rRNA + S-adenosyl-L-homocysteine + H(+)</text>
        <dbReference type="Rhea" id="RHEA:43736"/>
        <dbReference type="Rhea" id="RHEA-COMP:10668"/>
        <dbReference type="Rhea" id="RHEA-COMP:10669"/>
        <dbReference type="ChEBI" id="CHEBI:15378"/>
        <dbReference type="ChEBI" id="CHEBI:57856"/>
        <dbReference type="ChEBI" id="CHEBI:59789"/>
        <dbReference type="ChEBI" id="CHEBI:74411"/>
        <dbReference type="ChEBI" id="CHEBI:74449"/>
        <dbReference type="EC" id="2.1.1.266"/>
    </reaction>
</comment>
<dbReference type="SUPFAM" id="SSF53335">
    <property type="entry name" value="S-adenosyl-L-methionine-dependent methyltransferases"/>
    <property type="match status" value="1"/>
</dbReference>
<proteinExistence type="inferred from homology"/>
<feature type="binding site" evidence="1">
    <location>
        <position position="42"/>
    </location>
    <ligand>
        <name>S-adenosyl-L-methionine</name>
        <dbReference type="ChEBI" id="CHEBI:59789"/>
    </ligand>
</feature>
<dbReference type="RefSeq" id="WP_114278069.1">
    <property type="nucleotide sequence ID" value="NZ_QPJY01000001.1"/>
</dbReference>
<accession>A0A369CGK3</accession>